<dbReference type="InterPro" id="IPR005805">
    <property type="entry name" value="Rieske_Fe-S_prot_C"/>
</dbReference>
<gene>
    <name evidence="11" type="ORF">FE374_05235</name>
</gene>
<dbReference type="Pfam" id="PF00355">
    <property type="entry name" value="Rieske"/>
    <property type="match status" value="1"/>
</dbReference>
<comment type="cofactor">
    <cofactor evidence="9">
        <name>[2Fe-2S] cluster</name>
        <dbReference type="ChEBI" id="CHEBI:190135"/>
    </cofactor>
</comment>
<dbReference type="PRINTS" id="PR00162">
    <property type="entry name" value="RIESKE"/>
</dbReference>
<protein>
    <recommendedName>
        <fullName evidence="2">Cytochrome bc1 complex Rieske iron-sulfur subunit</fullName>
    </recommendedName>
    <alternativeName>
        <fullName evidence="8">Cytochrome bc1 reductase complex subunit QcrA</fullName>
    </alternativeName>
</protein>
<comment type="function">
    <text evidence="1">Iron-sulfur subunit of the cytochrome bc1 complex, an essential component of the respiratory electron transport chain required for ATP synthesis. The bc1 complex catalyzes the oxidation of menaquinol and the reduction of cytochrome c in the respiratory chain. The bc1 complex operates through a Q-cycle mechanism that couples electron transfer to generation of the proton gradient that drives ATP synthesis.</text>
</comment>
<dbReference type="PROSITE" id="PS51296">
    <property type="entry name" value="RIESKE"/>
    <property type="match status" value="1"/>
</dbReference>
<dbReference type="GO" id="GO:0016020">
    <property type="term" value="C:membrane"/>
    <property type="evidence" value="ECO:0007669"/>
    <property type="project" value="InterPro"/>
</dbReference>
<dbReference type="OrthoDB" id="25106at2"/>
<keyword evidence="5" id="KW-0408">Iron</keyword>
<dbReference type="GO" id="GO:0046872">
    <property type="term" value="F:metal ion binding"/>
    <property type="evidence" value="ECO:0007669"/>
    <property type="project" value="UniProtKB-KW"/>
</dbReference>
<dbReference type="KEGG" id="gyu:FE374_05235"/>
<dbReference type="Gene3D" id="2.102.10.10">
    <property type="entry name" value="Rieske [2Fe-2S] iron-sulphur domain"/>
    <property type="match status" value="1"/>
</dbReference>
<keyword evidence="7" id="KW-1015">Disulfide bond</keyword>
<evidence type="ECO:0000256" key="1">
    <source>
        <dbReference type="ARBA" id="ARBA00002494"/>
    </source>
</evidence>
<dbReference type="GO" id="GO:0016705">
    <property type="term" value="F:oxidoreductase activity, acting on paired donors, with incorporation or reduction of molecular oxygen"/>
    <property type="evidence" value="ECO:0007669"/>
    <property type="project" value="UniProtKB-ARBA"/>
</dbReference>
<dbReference type="CDD" id="cd03467">
    <property type="entry name" value="Rieske"/>
    <property type="match status" value="1"/>
</dbReference>
<evidence type="ECO:0000313" key="12">
    <source>
        <dbReference type="Proteomes" id="UP000314616"/>
    </source>
</evidence>
<evidence type="ECO:0000256" key="8">
    <source>
        <dbReference type="ARBA" id="ARBA00029586"/>
    </source>
</evidence>
<evidence type="ECO:0000313" key="11">
    <source>
        <dbReference type="EMBL" id="QDC24111.1"/>
    </source>
</evidence>
<organism evidence="11 12">
    <name type="scientific">Georgenia yuyongxinii</name>
    <dbReference type="NCBI Taxonomy" id="2589797"/>
    <lineage>
        <taxon>Bacteria</taxon>
        <taxon>Bacillati</taxon>
        <taxon>Actinomycetota</taxon>
        <taxon>Actinomycetes</taxon>
        <taxon>Micrococcales</taxon>
        <taxon>Bogoriellaceae</taxon>
        <taxon>Georgenia</taxon>
    </lineage>
</organism>
<dbReference type="InterPro" id="IPR006311">
    <property type="entry name" value="TAT_signal"/>
</dbReference>
<evidence type="ECO:0000256" key="6">
    <source>
        <dbReference type="ARBA" id="ARBA00023014"/>
    </source>
</evidence>
<evidence type="ECO:0000259" key="10">
    <source>
        <dbReference type="PROSITE" id="PS51296"/>
    </source>
</evidence>
<dbReference type="FunFam" id="2.102.10.10:FF:000016">
    <property type="entry name" value="Nitrite reductase/ring-hydroxylating ferredoxin subunit"/>
    <property type="match status" value="1"/>
</dbReference>
<name>A0A5B8C3L7_9MICO</name>
<keyword evidence="3" id="KW-0001">2Fe-2S</keyword>
<dbReference type="PROSITE" id="PS51318">
    <property type="entry name" value="TAT"/>
    <property type="match status" value="1"/>
</dbReference>
<keyword evidence="4" id="KW-0479">Metal-binding</keyword>
<evidence type="ECO:0000256" key="4">
    <source>
        <dbReference type="ARBA" id="ARBA00022723"/>
    </source>
</evidence>
<reference evidence="11 12" key="1">
    <citation type="submission" date="2019-05" db="EMBL/GenBank/DDBJ databases">
        <title>Georgenia *** sp. nov., and Georgenia *** sp. nov., isolated from the intestinal contents of plateau pika (Ochotona curzoniae) in the Qinghai-Tibet plateau of China.</title>
        <authorList>
            <person name="Tian Z."/>
        </authorList>
    </citation>
    <scope>NUCLEOTIDE SEQUENCE [LARGE SCALE GENOMIC DNA]</scope>
    <source>
        <strain evidence="11 12">Z443</strain>
    </source>
</reference>
<dbReference type="InterPro" id="IPR017941">
    <property type="entry name" value="Rieske_2Fe-2S"/>
</dbReference>
<dbReference type="EMBL" id="CP040915">
    <property type="protein sequence ID" value="QDC24111.1"/>
    <property type="molecule type" value="Genomic_DNA"/>
</dbReference>
<dbReference type="SUPFAM" id="SSF50022">
    <property type="entry name" value="ISP domain"/>
    <property type="match status" value="1"/>
</dbReference>
<keyword evidence="6" id="KW-0411">Iron-sulfur</keyword>
<dbReference type="AlphaFoldDB" id="A0A5B8C3L7"/>
<dbReference type="InterPro" id="IPR014349">
    <property type="entry name" value="Rieske_Fe-S_prot"/>
</dbReference>
<evidence type="ECO:0000256" key="9">
    <source>
        <dbReference type="ARBA" id="ARBA00034078"/>
    </source>
</evidence>
<evidence type="ECO:0000256" key="3">
    <source>
        <dbReference type="ARBA" id="ARBA00022714"/>
    </source>
</evidence>
<dbReference type="PANTHER" id="PTHR10134">
    <property type="entry name" value="CYTOCHROME B-C1 COMPLEX SUBUNIT RIESKE, MITOCHONDRIAL"/>
    <property type="match status" value="1"/>
</dbReference>
<dbReference type="GO" id="GO:0004497">
    <property type="term" value="F:monooxygenase activity"/>
    <property type="evidence" value="ECO:0007669"/>
    <property type="project" value="UniProtKB-ARBA"/>
</dbReference>
<dbReference type="InterPro" id="IPR036922">
    <property type="entry name" value="Rieske_2Fe-2S_sf"/>
</dbReference>
<dbReference type="Proteomes" id="UP000314616">
    <property type="component" value="Chromosome"/>
</dbReference>
<proteinExistence type="predicted"/>
<sequence length="147" mass="14472">MPVPPLTRRSALRGLVLAAAAGVAGFVVARRSGAGEPLAPGARANAYGPEPATPGRLLVPVADVPAGGGVVLSGPRVVVTRDGDIHAFSAVCTHQGCTVATVADGVITCPCHGSRFDAATGAVVGGPATRPLPVVPVEIRDGDVVAT</sequence>
<accession>A0A5B8C3L7</accession>
<evidence type="ECO:0000256" key="2">
    <source>
        <dbReference type="ARBA" id="ARBA00015816"/>
    </source>
</evidence>
<dbReference type="RefSeq" id="WP_139927555.1">
    <property type="nucleotide sequence ID" value="NZ_CP040915.1"/>
</dbReference>
<evidence type="ECO:0000256" key="7">
    <source>
        <dbReference type="ARBA" id="ARBA00023157"/>
    </source>
</evidence>
<evidence type="ECO:0000256" key="5">
    <source>
        <dbReference type="ARBA" id="ARBA00023004"/>
    </source>
</evidence>
<feature type="domain" description="Rieske" evidence="10">
    <location>
        <begin position="56"/>
        <end position="146"/>
    </location>
</feature>
<dbReference type="GO" id="GO:0051537">
    <property type="term" value="F:2 iron, 2 sulfur cluster binding"/>
    <property type="evidence" value="ECO:0007669"/>
    <property type="project" value="UniProtKB-KW"/>
</dbReference>